<dbReference type="GO" id="GO:0016020">
    <property type="term" value="C:membrane"/>
    <property type="evidence" value="ECO:0007669"/>
    <property type="project" value="InterPro"/>
</dbReference>
<keyword evidence="2" id="KW-0472">Membrane</keyword>
<feature type="transmembrane region" description="Helical" evidence="2">
    <location>
        <begin position="174"/>
        <end position="193"/>
    </location>
</feature>
<dbReference type="InterPro" id="IPR002528">
    <property type="entry name" value="MATE_fam"/>
</dbReference>
<keyword evidence="2" id="KW-0812">Transmembrane</keyword>
<feature type="transmembrane region" description="Helical" evidence="2">
    <location>
        <begin position="147"/>
        <end position="162"/>
    </location>
</feature>
<dbReference type="EMBL" id="CP144700">
    <property type="protein sequence ID" value="WVZ25290.1"/>
    <property type="molecule type" value="Genomic_DNA"/>
</dbReference>
<dbReference type="Proteomes" id="UP001374535">
    <property type="component" value="Chromosome 1"/>
</dbReference>
<evidence type="ECO:0000256" key="1">
    <source>
        <dbReference type="ARBA" id="ARBA00010199"/>
    </source>
</evidence>
<accession>A0AAQ3PB59</accession>
<dbReference type="GO" id="GO:0042910">
    <property type="term" value="F:xenobiotic transmembrane transporter activity"/>
    <property type="evidence" value="ECO:0007669"/>
    <property type="project" value="InterPro"/>
</dbReference>
<dbReference type="Pfam" id="PF01554">
    <property type="entry name" value="MatE"/>
    <property type="match status" value="1"/>
</dbReference>
<keyword evidence="4" id="KW-1185">Reference proteome</keyword>
<feature type="transmembrane region" description="Helical" evidence="2">
    <location>
        <begin position="294"/>
        <end position="315"/>
    </location>
</feature>
<proteinExistence type="inferred from homology"/>
<reference evidence="3 4" key="1">
    <citation type="journal article" date="2023" name="Life. Sci Alliance">
        <title>Evolutionary insights into 3D genome organization and epigenetic landscape of Vigna mungo.</title>
        <authorList>
            <person name="Junaid A."/>
            <person name="Singh B."/>
            <person name="Bhatia S."/>
        </authorList>
    </citation>
    <scope>NUCLEOTIDE SEQUENCE [LARGE SCALE GENOMIC DNA]</scope>
    <source>
        <strain evidence="3">Urdbean</strain>
    </source>
</reference>
<dbReference type="GO" id="GO:0015297">
    <property type="term" value="F:antiporter activity"/>
    <property type="evidence" value="ECO:0007669"/>
    <property type="project" value="InterPro"/>
</dbReference>
<keyword evidence="2" id="KW-1133">Transmembrane helix</keyword>
<sequence>MEFGTVWNGKRVGNAVRASIRGGASAHAGGVHAALVGDSERHRHSTDSALRFRSAAAQGDRADGGDFGGGWGVRGVDDSAAVRLRHELPDAEISAGAEQDHGDGVDRGGGAGAAHRVQLASDAGARVGHGGSRRGAERLVVVHRRSLEVWYFMALILFAGYLKNAEVSVDALSICMNILGWTIMVSFGLNAAVSVRVSNELGASHPRTAKFSLLVAVITSTLIGVTLSLVLIIFRNDERDGGGADTHVGHLHCDQQRAARWQAAVAYVNIACYYLFGIPLGLLLGYKLEMGVTGIWSGMLSGTILQTCVLFFMVYRTDWNKEASLAEDRIKQWGGDEDSRGKNDQET</sequence>
<dbReference type="AlphaFoldDB" id="A0AAQ3PB59"/>
<gene>
    <name evidence="3" type="ORF">V8G54_003834</name>
</gene>
<evidence type="ECO:0008006" key="5">
    <source>
        <dbReference type="Google" id="ProtNLM"/>
    </source>
</evidence>
<evidence type="ECO:0000256" key="2">
    <source>
        <dbReference type="SAM" id="Phobius"/>
    </source>
</evidence>
<feature type="transmembrane region" description="Helical" evidence="2">
    <location>
        <begin position="264"/>
        <end position="288"/>
    </location>
</feature>
<dbReference type="PANTHER" id="PTHR11206">
    <property type="entry name" value="MULTIDRUG RESISTANCE PROTEIN"/>
    <property type="match status" value="1"/>
</dbReference>
<name>A0AAQ3PB59_VIGMU</name>
<organism evidence="3 4">
    <name type="scientific">Vigna mungo</name>
    <name type="common">Black gram</name>
    <name type="synonym">Phaseolus mungo</name>
    <dbReference type="NCBI Taxonomy" id="3915"/>
    <lineage>
        <taxon>Eukaryota</taxon>
        <taxon>Viridiplantae</taxon>
        <taxon>Streptophyta</taxon>
        <taxon>Embryophyta</taxon>
        <taxon>Tracheophyta</taxon>
        <taxon>Spermatophyta</taxon>
        <taxon>Magnoliopsida</taxon>
        <taxon>eudicotyledons</taxon>
        <taxon>Gunneridae</taxon>
        <taxon>Pentapetalae</taxon>
        <taxon>rosids</taxon>
        <taxon>fabids</taxon>
        <taxon>Fabales</taxon>
        <taxon>Fabaceae</taxon>
        <taxon>Papilionoideae</taxon>
        <taxon>50 kb inversion clade</taxon>
        <taxon>NPAAA clade</taxon>
        <taxon>indigoferoid/millettioid clade</taxon>
        <taxon>Phaseoleae</taxon>
        <taxon>Vigna</taxon>
    </lineage>
</organism>
<protein>
    <recommendedName>
        <fullName evidence="5">Protein DETOXIFICATION</fullName>
    </recommendedName>
</protein>
<evidence type="ECO:0000313" key="3">
    <source>
        <dbReference type="EMBL" id="WVZ25290.1"/>
    </source>
</evidence>
<feature type="transmembrane region" description="Helical" evidence="2">
    <location>
        <begin position="213"/>
        <end position="234"/>
    </location>
</feature>
<evidence type="ECO:0000313" key="4">
    <source>
        <dbReference type="Proteomes" id="UP001374535"/>
    </source>
</evidence>
<comment type="similarity">
    <text evidence="1">Belongs to the multi antimicrobial extrusion (MATE) (TC 2.A.66.1) family.</text>
</comment>